<name>A0A3Q8RN13_9FLAO</name>
<dbReference type="AlphaFoldDB" id="A0A3Q8RN13"/>
<proteinExistence type="predicted"/>
<accession>A0A3Q8RN13</accession>
<evidence type="ECO:0000313" key="2">
    <source>
        <dbReference type="Proteomes" id="UP000274593"/>
    </source>
</evidence>
<gene>
    <name evidence="1" type="ORF">D6T69_06820</name>
</gene>
<dbReference type="EMBL" id="CP032548">
    <property type="protein sequence ID" value="AZJ35246.1"/>
    <property type="molecule type" value="Genomic_DNA"/>
</dbReference>
<organism evidence="1 2">
    <name type="scientific">Tenacibaculum singaporense</name>
    <dbReference type="NCBI Taxonomy" id="2358479"/>
    <lineage>
        <taxon>Bacteria</taxon>
        <taxon>Pseudomonadati</taxon>
        <taxon>Bacteroidota</taxon>
        <taxon>Flavobacteriia</taxon>
        <taxon>Flavobacteriales</taxon>
        <taxon>Flavobacteriaceae</taxon>
        <taxon>Tenacibaculum</taxon>
    </lineage>
</organism>
<dbReference type="RefSeq" id="WP_125067029.1">
    <property type="nucleotide sequence ID" value="NZ_CP032548.1"/>
</dbReference>
<evidence type="ECO:0000313" key="1">
    <source>
        <dbReference type="EMBL" id="AZJ35246.1"/>
    </source>
</evidence>
<dbReference type="Proteomes" id="UP000274593">
    <property type="component" value="Chromosome"/>
</dbReference>
<protein>
    <submittedName>
        <fullName evidence="1">Uncharacterized protein</fullName>
    </submittedName>
</protein>
<sequence>MKFKQLLIYLMFSTQIMAQSFNGEYKSLLTSFKSEIDSTRNYKEKAEFNLLISNEYIVIQDIRLPKKLLIYKCKKPLKKLFNIFIKESCNNEHMENNSKSNITFYNSKNKLNLMISDKESSQVFFNLIKNKLK</sequence>
<keyword evidence="2" id="KW-1185">Reference proteome</keyword>
<reference evidence="1 2" key="1">
    <citation type="submission" date="2018-09" db="EMBL/GenBank/DDBJ databases">
        <title>Insights into the microbiota of Asian seabass (Lates calcarifer) with tenacibaculosis symptoms and description of sp. nov. Tenacibaculum singaporense.</title>
        <authorList>
            <person name="Miyake S."/>
            <person name="Soh M."/>
            <person name="Azman M.N."/>
            <person name="Ngoh S.Y."/>
            <person name="Orban L."/>
        </authorList>
    </citation>
    <scope>NUCLEOTIDE SEQUENCE [LARGE SCALE GENOMIC DNA]</scope>
    <source>
        <strain evidence="1 2">DSM 106434</strain>
    </source>
</reference>
<dbReference type="KEGG" id="tsig:D6T69_06820"/>